<keyword evidence="9" id="KW-1185">Reference proteome</keyword>
<gene>
    <name evidence="8" type="ORF">KOF26_14000</name>
</gene>
<dbReference type="InterPro" id="IPR003660">
    <property type="entry name" value="HAMP_dom"/>
</dbReference>
<feature type="coiled-coil region" evidence="4">
    <location>
        <begin position="241"/>
        <end position="268"/>
    </location>
</feature>
<keyword evidence="5" id="KW-0472">Membrane</keyword>
<dbReference type="CDD" id="cd11386">
    <property type="entry name" value="MCP_signal"/>
    <property type="match status" value="1"/>
</dbReference>
<keyword evidence="3" id="KW-0807">Transducer</keyword>
<dbReference type="InterPro" id="IPR004089">
    <property type="entry name" value="MCPsignal_dom"/>
</dbReference>
<keyword evidence="1" id="KW-0145">Chemotaxis</keyword>
<dbReference type="EMBL" id="JAHKRT010000007">
    <property type="protein sequence ID" value="MBU3078972.1"/>
    <property type="molecule type" value="Genomic_DNA"/>
</dbReference>
<proteinExistence type="inferred from homology"/>
<keyword evidence="4" id="KW-0175">Coiled coil</keyword>
<evidence type="ECO:0000259" key="6">
    <source>
        <dbReference type="PROSITE" id="PS50111"/>
    </source>
</evidence>
<dbReference type="Proteomes" id="UP000776276">
    <property type="component" value="Unassembled WGS sequence"/>
</dbReference>
<evidence type="ECO:0000313" key="8">
    <source>
        <dbReference type="EMBL" id="MBU3078972.1"/>
    </source>
</evidence>
<organism evidence="8 9">
    <name type="scientific">Sphingomonas quercus</name>
    <dbReference type="NCBI Taxonomy" id="2842451"/>
    <lineage>
        <taxon>Bacteria</taxon>
        <taxon>Pseudomonadati</taxon>
        <taxon>Pseudomonadota</taxon>
        <taxon>Alphaproteobacteria</taxon>
        <taxon>Sphingomonadales</taxon>
        <taxon>Sphingomonadaceae</taxon>
        <taxon>Sphingomonas</taxon>
    </lineage>
</organism>
<dbReference type="InterPro" id="IPR024478">
    <property type="entry name" value="HlyB_4HB_MCP"/>
</dbReference>
<comment type="similarity">
    <text evidence="2">Belongs to the methyl-accepting chemotaxis (MCP) protein family.</text>
</comment>
<feature type="domain" description="HAMP" evidence="7">
    <location>
        <begin position="207"/>
        <end position="260"/>
    </location>
</feature>
<dbReference type="PROSITE" id="PS50885">
    <property type="entry name" value="HAMP"/>
    <property type="match status" value="2"/>
</dbReference>
<name>A0ABS6BMB0_9SPHN</name>
<keyword evidence="5" id="KW-1133">Transmembrane helix</keyword>
<dbReference type="SMART" id="SM00304">
    <property type="entry name" value="HAMP"/>
    <property type="match status" value="2"/>
</dbReference>
<evidence type="ECO:0000313" key="9">
    <source>
        <dbReference type="Proteomes" id="UP000776276"/>
    </source>
</evidence>
<dbReference type="RefSeq" id="WP_216326187.1">
    <property type="nucleotide sequence ID" value="NZ_JAHKRT010000007.1"/>
</dbReference>
<dbReference type="InterPro" id="IPR051310">
    <property type="entry name" value="MCP_chemotaxis"/>
</dbReference>
<dbReference type="Pfam" id="PF12729">
    <property type="entry name" value="4HB_MCP_1"/>
    <property type="match status" value="1"/>
</dbReference>
<sequence length="589" mass="61897">MKNLRIANKLMLSFGGMGLLLLILAWSAVSRLGAMHDLAKLGLSEHVPRIMVMKEIDTAITQLHAAELEAADPVLMKEAQTDLGHAQATIARGYQQLDAMRYRPDIRMILDRFKVAMDARFKESDAVADLARQQRSAEAAALTHRHARQAHDSLSKATAELIAAQTSLLKSDEAEGDDLHTRGRLLLLVVAAVMYAGLAGMLVLLVKQIARPVASITRAISELASGRMDVPVPVDERADEVGALATAMKQLRDQLAAAEQAKAEQTALIVDSIGDALGRLADGDLATRVDADLTGSYARLKTDFNSAADALQSALAQVAEAARAIDGGAGEIRLASDDLSHRTEQQAASLEETAAAMSEITDTVQATADRAESAHAAVESAREEAEQSGRVVADAVEAMSGIERTSKEISEIISVIDGIAFQTNLLALNAGVEAARAGDAGRGFAVVASEVRGLAQRSAEAAKDVKARITASSQQVASGVELVGKTGKALDRIIARVSEVNALVAEIASSAEHQAAGLKQVNIAIGEMDGVTQQNAAMVEQATAAARSLASEAEGMARQIARFRTTEGAGPGSPVHRLQARAAAAGQRF</sequence>
<dbReference type="PANTHER" id="PTHR43531:SF11">
    <property type="entry name" value="METHYL-ACCEPTING CHEMOTAXIS PROTEIN 3"/>
    <property type="match status" value="1"/>
</dbReference>
<evidence type="ECO:0000256" key="2">
    <source>
        <dbReference type="ARBA" id="ARBA00029447"/>
    </source>
</evidence>
<dbReference type="CDD" id="cd06225">
    <property type="entry name" value="HAMP"/>
    <property type="match status" value="1"/>
</dbReference>
<feature type="transmembrane region" description="Helical" evidence="5">
    <location>
        <begin position="185"/>
        <end position="206"/>
    </location>
</feature>
<accession>A0ABS6BMB0</accession>
<dbReference type="SMART" id="SM00283">
    <property type="entry name" value="MA"/>
    <property type="match status" value="1"/>
</dbReference>
<keyword evidence="5" id="KW-0812">Transmembrane</keyword>
<dbReference type="Pfam" id="PF00672">
    <property type="entry name" value="HAMP"/>
    <property type="match status" value="1"/>
</dbReference>
<evidence type="ECO:0000256" key="3">
    <source>
        <dbReference type="PROSITE-ProRule" id="PRU00284"/>
    </source>
</evidence>
<evidence type="ECO:0000256" key="5">
    <source>
        <dbReference type="SAM" id="Phobius"/>
    </source>
</evidence>
<dbReference type="PROSITE" id="PS50111">
    <property type="entry name" value="CHEMOTAXIS_TRANSDUC_2"/>
    <property type="match status" value="1"/>
</dbReference>
<evidence type="ECO:0000259" key="7">
    <source>
        <dbReference type="PROSITE" id="PS50885"/>
    </source>
</evidence>
<protein>
    <submittedName>
        <fullName evidence="8">HAMP domain-containing protein</fullName>
    </submittedName>
</protein>
<feature type="domain" description="Methyl-accepting transducer" evidence="6">
    <location>
        <begin position="321"/>
        <end position="550"/>
    </location>
</feature>
<dbReference type="Pfam" id="PF00015">
    <property type="entry name" value="MCPsignal"/>
    <property type="match status" value="1"/>
</dbReference>
<evidence type="ECO:0000256" key="4">
    <source>
        <dbReference type="SAM" id="Coils"/>
    </source>
</evidence>
<feature type="domain" description="HAMP" evidence="7">
    <location>
        <begin position="270"/>
        <end position="316"/>
    </location>
</feature>
<evidence type="ECO:0000256" key="1">
    <source>
        <dbReference type="ARBA" id="ARBA00022500"/>
    </source>
</evidence>
<reference evidence="8 9" key="1">
    <citation type="submission" date="2021-06" db="EMBL/GenBank/DDBJ databases">
        <title>Sphingomonas sp. XMGL2, whole genome shotgun sequencing project.</title>
        <authorList>
            <person name="Zhao G."/>
            <person name="Shen L."/>
        </authorList>
    </citation>
    <scope>NUCLEOTIDE SEQUENCE [LARGE SCALE GENOMIC DNA]</scope>
    <source>
        <strain evidence="8 9">XMGL2</strain>
    </source>
</reference>
<dbReference type="PANTHER" id="PTHR43531">
    <property type="entry name" value="PROTEIN ICFG"/>
    <property type="match status" value="1"/>
</dbReference>
<comment type="caution">
    <text evidence="8">The sequence shown here is derived from an EMBL/GenBank/DDBJ whole genome shotgun (WGS) entry which is preliminary data.</text>
</comment>